<dbReference type="Proteomes" id="UP000828251">
    <property type="component" value="Unassembled WGS sequence"/>
</dbReference>
<name>A0A9D3ZL54_9ROSI</name>
<dbReference type="EMBL" id="JAIQCV010000011">
    <property type="protein sequence ID" value="KAH1046037.1"/>
    <property type="molecule type" value="Genomic_DNA"/>
</dbReference>
<proteinExistence type="predicted"/>
<dbReference type="InterPro" id="IPR036397">
    <property type="entry name" value="RNaseH_sf"/>
</dbReference>
<evidence type="ECO:0000313" key="2">
    <source>
        <dbReference type="Proteomes" id="UP000828251"/>
    </source>
</evidence>
<reference evidence="1 2" key="1">
    <citation type="journal article" date="2021" name="Plant Biotechnol. J.">
        <title>Multi-omics assisted identification of the key and species-specific regulatory components of drought-tolerant mechanisms in Gossypium stocksii.</title>
        <authorList>
            <person name="Yu D."/>
            <person name="Ke L."/>
            <person name="Zhang D."/>
            <person name="Wu Y."/>
            <person name="Sun Y."/>
            <person name="Mei J."/>
            <person name="Sun J."/>
            <person name="Sun Y."/>
        </authorList>
    </citation>
    <scope>NUCLEOTIDE SEQUENCE [LARGE SCALE GENOMIC DNA]</scope>
    <source>
        <strain evidence="2">cv. E1</strain>
        <tissue evidence="1">Leaf</tissue>
    </source>
</reference>
<gene>
    <name evidence="1" type="ORF">J1N35_036821</name>
</gene>
<evidence type="ECO:0000313" key="1">
    <source>
        <dbReference type="EMBL" id="KAH1046037.1"/>
    </source>
</evidence>
<organism evidence="1 2">
    <name type="scientific">Gossypium stocksii</name>
    <dbReference type="NCBI Taxonomy" id="47602"/>
    <lineage>
        <taxon>Eukaryota</taxon>
        <taxon>Viridiplantae</taxon>
        <taxon>Streptophyta</taxon>
        <taxon>Embryophyta</taxon>
        <taxon>Tracheophyta</taxon>
        <taxon>Spermatophyta</taxon>
        <taxon>Magnoliopsida</taxon>
        <taxon>eudicotyledons</taxon>
        <taxon>Gunneridae</taxon>
        <taxon>Pentapetalae</taxon>
        <taxon>rosids</taxon>
        <taxon>malvids</taxon>
        <taxon>Malvales</taxon>
        <taxon>Malvaceae</taxon>
        <taxon>Malvoideae</taxon>
        <taxon>Gossypium</taxon>
    </lineage>
</organism>
<comment type="caution">
    <text evidence="1">The sequence shown here is derived from an EMBL/GenBank/DDBJ whole genome shotgun (WGS) entry which is preliminary data.</text>
</comment>
<dbReference type="AlphaFoldDB" id="A0A9D3ZL54"/>
<evidence type="ECO:0008006" key="3">
    <source>
        <dbReference type="Google" id="ProtNLM"/>
    </source>
</evidence>
<dbReference type="GO" id="GO:0003676">
    <property type="term" value="F:nucleic acid binding"/>
    <property type="evidence" value="ECO:0007669"/>
    <property type="project" value="InterPro"/>
</dbReference>
<protein>
    <recommendedName>
        <fullName evidence="3">RNase H type-1 domain-containing protein</fullName>
    </recommendedName>
</protein>
<dbReference type="OrthoDB" id="1934719at2759"/>
<sequence>MEVPVEKGVLDSGNHSVVSFKDSSSFVVVKFFEIKNDDSNKLLEAENGIFVGKGFQFFHRVEAVGFLGAIWIGWKDSVWVEVVHNHPQFILVTVFDTSQYYPFINVFVYSSLDRQKRRMLWEGFCEWVKEVFAGKSIEPELNNTLLVLIPKVLVPRRRNITDNILIAQKVIHSIRSKHKNRNWMTVKIDLEKAYDRVRWVFIGASLQAADVPYPQQILVLKDILERFCRRKELSQAPASWISLCIDGAAQITLENATARGTIRSGGQSHSGFSPISLNSAHIRRIHNLMVNIRSWVIQHLPREYNKTADCLAKMALETSQGLRIFEEIPKEVLAFFSIAHSSDSLT</sequence>
<dbReference type="Gene3D" id="3.30.420.10">
    <property type="entry name" value="Ribonuclease H-like superfamily/Ribonuclease H"/>
    <property type="match status" value="1"/>
</dbReference>
<accession>A0A9D3ZL54</accession>
<keyword evidence="2" id="KW-1185">Reference proteome</keyword>